<gene>
    <name evidence="18" type="ORF">O181_089048</name>
</gene>
<evidence type="ECO:0000256" key="16">
    <source>
        <dbReference type="ARBA" id="ARBA00023172"/>
    </source>
</evidence>
<evidence type="ECO:0000256" key="9">
    <source>
        <dbReference type="ARBA" id="ARBA00022801"/>
    </source>
</evidence>
<keyword evidence="12" id="KW-0229">DNA integration</keyword>
<keyword evidence="11" id="KW-0460">Magnesium</keyword>
<comment type="function">
    <text evidence="1">The aspartyl protease (PR) mediates the proteolytic cleavages of the Gag and Gag-Pol polyproteins after assembly of the VLP.</text>
</comment>
<evidence type="ECO:0000256" key="7">
    <source>
        <dbReference type="ARBA" id="ARBA00022741"/>
    </source>
</evidence>
<keyword evidence="7" id="KW-0547">Nucleotide-binding</keyword>
<feature type="non-terminal residue" evidence="18">
    <location>
        <position position="403"/>
    </location>
</feature>
<dbReference type="PANTHER" id="PTHR42648">
    <property type="entry name" value="TRANSPOSASE, PUTATIVE-RELATED"/>
    <property type="match status" value="1"/>
</dbReference>
<dbReference type="GO" id="GO:0006508">
    <property type="term" value="P:proteolysis"/>
    <property type="evidence" value="ECO:0007669"/>
    <property type="project" value="UniProtKB-KW"/>
</dbReference>
<reference evidence="18" key="1">
    <citation type="submission" date="2021-03" db="EMBL/GenBank/DDBJ databases">
        <title>Draft genome sequence of rust myrtle Austropuccinia psidii MF-1, a brazilian biotype.</title>
        <authorList>
            <person name="Quecine M.C."/>
            <person name="Pachon D.M.R."/>
            <person name="Bonatelli M.L."/>
            <person name="Correr F.H."/>
            <person name="Franceschini L.M."/>
            <person name="Leite T.F."/>
            <person name="Margarido G.R.A."/>
            <person name="Almeida C.A."/>
            <person name="Ferrarezi J.A."/>
            <person name="Labate C.A."/>
        </authorList>
    </citation>
    <scope>NUCLEOTIDE SEQUENCE</scope>
    <source>
        <strain evidence="18">MF-1</strain>
    </source>
</reference>
<evidence type="ECO:0000256" key="6">
    <source>
        <dbReference type="ARBA" id="ARBA00022723"/>
    </source>
</evidence>
<proteinExistence type="predicted"/>
<dbReference type="GO" id="GO:0005524">
    <property type="term" value="F:ATP binding"/>
    <property type="evidence" value="ECO:0007669"/>
    <property type="project" value="UniProtKB-KW"/>
</dbReference>
<evidence type="ECO:0000256" key="8">
    <source>
        <dbReference type="ARBA" id="ARBA00022759"/>
    </source>
</evidence>
<evidence type="ECO:0000256" key="3">
    <source>
        <dbReference type="ARBA" id="ARBA00022670"/>
    </source>
</evidence>
<dbReference type="GO" id="GO:0015074">
    <property type="term" value="P:DNA integration"/>
    <property type="evidence" value="ECO:0007669"/>
    <property type="project" value="UniProtKB-KW"/>
</dbReference>
<dbReference type="InterPro" id="IPR054722">
    <property type="entry name" value="PolX-like_BBD"/>
</dbReference>
<evidence type="ECO:0000256" key="12">
    <source>
        <dbReference type="ARBA" id="ARBA00022908"/>
    </source>
</evidence>
<dbReference type="OrthoDB" id="7691805at2759"/>
<dbReference type="GO" id="GO:0003964">
    <property type="term" value="F:RNA-directed DNA polymerase activity"/>
    <property type="evidence" value="ECO:0007669"/>
    <property type="project" value="UniProtKB-KW"/>
</dbReference>
<dbReference type="AlphaFoldDB" id="A0A9Q3P3Z7"/>
<protein>
    <recommendedName>
        <fullName evidence="17">Retrovirus-related Pol polyprotein from transposon TNT 1-94-like beta-barrel domain-containing protein</fullName>
    </recommendedName>
</protein>
<dbReference type="GO" id="GO:0046872">
    <property type="term" value="F:metal ion binding"/>
    <property type="evidence" value="ECO:0007669"/>
    <property type="project" value="UniProtKB-KW"/>
</dbReference>
<evidence type="ECO:0000256" key="2">
    <source>
        <dbReference type="ARBA" id="ARBA00022612"/>
    </source>
</evidence>
<evidence type="ECO:0000256" key="11">
    <source>
        <dbReference type="ARBA" id="ARBA00022842"/>
    </source>
</evidence>
<evidence type="ECO:0000256" key="14">
    <source>
        <dbReference type="ARBA" id="ARBA00022932"/>
    </source>
</evidence>
<keyword evidence="14" id="KW-0808">Transferase</keyword>
<evidence type="ECO:0000256" key="15">
    <source>
        <dbReference type="ARBA" id="ARBA00023113"/>
    </source>
</evidence>
<keyword evidence="5" id="KW-0540">Nuclease</keyword>
<keyword evidence="4" id="KW-0548">Nucleotidyltransferase</keyword>
<evidence type="ECO:0000256" key="1">
    <source>
        <dbReference type="ARBA" id="ARBA00002180"/>
    </source>
</evidence>
<dbReference type="Pfam" id="PF22936">
    <property type="entry name" value="Pol_BBD"/>
    <property type="match status" value="1"/>
</dbReference>
<name>A0A9Q3P3Z7_9BASI</name>
<keyword evidence="9" id="KW-0378">Hydrolase</keyword>
<dbReference type="GO" id="GO:0003676">
    <property type="term" value="F:nucleic acid binding"/>
    <property type="evidence" value="ECO:0007669"/>
    <property type="project" value="InterPro"/>
</dbReference>
<accession>A0A9Q3P3Z7</accession>
<keyword evidence="10" id="KW-0067">ATP-binding</keyword>
<comment type="caution">
    <text evidence="18">The sequence shown here is derived from an EMBL/GenBank/DDBJ whole genome shotgun (WGS) entry which is preliminary data.</text>
</comment>
<keyword evidence="2" id="KW-1188">Viral release from host cell</keyword>
<keyword evidence="19" id="KW-1185">Reference proteome</keyword>
<dbReference type="SUPFAM" id="SSF53098">
    <property type="entry name" value="Ribonuclease H-like"/>
    <property type="match status" value="1"/>
</dbReference>
<evidence type="ECO:0000256" key="4">
    <source>
        <dbReference type="ARBA" id="ARBA00022695"/>
    </source>
</evidence>
<evidence type="ECO:0000256" key="13">
    <source>
        <dbReference type="ARBA" id="ARBA00022918"/>
    </source>
</evidence>
<keyword evidence="3" id="KW-0645">Protease</keyword>
<keyword evidence="8" id="KW-0255">Endonuclease</keyword>
<keyword evidence="16" id="KW-0233">DNA recombination</keyword>
<evidence type="ECO:0000256" key="10">
    <source>
        <dbReference type="ARBA" id="ARBA00022840"/>
    </source>
</evidence>
<dbReference type="PANTHER" id="PTHR42648:SF11">
    <property type="entry name" value="TRANSPOSON TY4-P GAG-POL POLYPROTEIN"/>
    <property type="match status" value="1"/>
</dbReference>
<dbReference type="Proteomes" id="UP000765509">
    <property type="component" value="Unassembled WGS sequence"/>
</dbReference>
<dbReference type="InterPro" id="IPR012337">
    <property type="entry name" value="RNaseH-like_sf"/>
</dbReference>
<evidence type="ECO:0000259" key="17">
    <source>
        <dbReference type="Pfam" id="PF22936"/>
    </source>
</evidence>
<dbReference type="InterPro" id="IPR036397">
    <property type="entry name" value="RNaseH_sf"/>
</dbReference>
<keyword evidence="13" id="KW-0695">RNA-directed DNA polymerase</keyword>
<keyword evidence="6" id="KW-0479">Metal-binding</keyword>
<evidence type="ECO:0000256" key="5">
    <source>
        <dbReference type="ARBA" id="ARBA00022722"/>
    </source>
</evidence>
<dbReference type="GO" id="GO:0003887">
    <property type="term" value="F:DNA-directed DNA polymerase activity"/>
    <property type="evidence" value="ECO:0007669"/>
    <property type="project" value="UniProtKB-KW"/>
</dbReference>
<keyword evidence="15" id="KW-0917">Virion maturation</keyword>
<dbReference type="InterPro" id="IPR039537">
    <property type="entry name" value="Retrotran_Ty1/copia-like"/>
</dbReference>
<sequence length="403" mass="44993">MHIEEERVSNSIIKIRHQSKLLKATGQDLFEEKTMTRMCAFNLLRTMPPSLAFVKNNLYQELKLSKKVPTIKSALSEVELYLARDQEVPVPDALALHIGKHVRCKNGKHSPNASHSANKCFQLHPHLLKEFQEHKNCGKIKKENKEEENDIDNTCHHPRVYCIQDSYGKVNIIRKDHAILNSGASHSLFKDSERFVSFTKTCAALQQADGTMIYAKGFGTAAITASDGSIVHLKNSLIAPSITTPLISLSPFLRKGCSLSGKGSKIQLCDENGLTILEGSILNNFIAIPLVPLVFNFSKKDINALTIHQSLGHPSNKYTLHLFPEVDFSKIRCESCIVAKSHRLPFNGSFPDVLHPLEVLHMDICGPITPPSKGGNRYILQILDGYSRYCYTVSISHKSKTLE</sequence>
<dbReference type="GO" id="GO:0006310">
    <property type="term" value="P:DNA recombination"/>
    <property type="evidence" value="ECO:0007669"/>
    <property type="project" value="UniProtKB-KW"/>
</dbReference>
<keyword evidence="14" id="KW-0239">DNA-directed DNA polymerase</keyword>
<dbReference type="Gene3D" id="3.30.420.10">
    <property type="entry name" value="Ribonuclease H-like superfamily/Ribonuclease H"/>
    <property type="match status" value="1"/>
</dbReference>
<dbReference type="EMBL" id="AVOT02054642">
    <property type="protein sequence ID" value="MBW0549333.1"/>
    <property type="molecule type" value="Genomic_DNA"/>
</dbReference>
<organism evidence="18 19">
    <name type="scientific">Austropuccinia psidii MF-1</name>
    <dbReference type="NCBI Taxonomy" id="1389203"/>
    <lineage>
        <taxon>Eukaryota</taxon>
        <taxon>Fungi</taxon>
        <taxon>Dikarya</taxon>
        <taxon>Basidiomycota</taxon>
        <taxon>Pucciniomycotina</taxon>
        <taxon>Pucciniomycetes</taxon>
        <taxon>Pucciniales</taxon>
        <taxon>Sphaerophragmiaceae</taxon>
        <taxon>Austropuccinia</taxon>
    </lineage>
</organism>
<dbReference type="GO" id="GO:0008233">
    <property type="term" value="F:peptidase activity"/>
    <property type="evidence" value="ECO:0007669"/>
    <property type="project" value="UniProtKB-KW"/>
</dbReference>
<feature type="domain" description="Retrovirus-related Pol polyprotein from transposon TNT 1-94-like beta-barrel" evidence="17">
    <location>
        <begin position="179"/>
        <end position="257"/>
    </location>
</feature>
<dbReference type="GO" id="GO:0004519">
    <property type="term" value="F:endonuclease activity"/>
    <property type="evidence" value="ECO:0007669"/>
    <property type="project" value="UniProtKB-KW"/>
</dbReference>
<evidence type="ECO:0000313" key="18">
    <source>
        <dbReference type="EMBL" id="MBW0549333.1"/>
    </source>
</evidence>
<evidence type="ECO:0000313" key="19">
    <source>
        <dbReference type="Proteomes" id="UP000765509"/>
    </source>
</evidence>